<comment type="caution">
    <text evidence="1">The sequence shown here is derived from an EMBL/GenBank/DDBJ whole genome shotgun (WGS) entry which is preliminary data.</text>
</comment>
<evidence type="ECO:0000313" key="1">
    <source>
        <dbReference type="EMBL" id="KAK2567870.1"/>
    </source>
</evidence>
<evidence type="ECO:0000313" key="2">
    <source>
        <dbReference type="Proteomes" id="UP001249851"/>
    </source>
</evidence>
<proteinExistence type="predicted"/>
<name>A0AAD9QUZ5_ACRCE</name>
<sequence length="342" mass="38475">MKMAGDCDAFEDEFAYIFELTDNRSRKPSLLRGFLPIILAFPNLMPSVEAVSVLLDVIYQVFVLSGMIKNVRQLTEGCFIIIFSPKSDENQSHSECSTNPCIKIATSKNCTVKIEHQWENFIKKFPARIKQPLAFSLRVAAKEGLPSTSMEYLSEIKKNSYLKRLARRTPSKESAGLGRYGEKTGNRTMDPEFVAVIFVEKTRKLHLKSLNEIKVSCSKTLETWKEEKIISFEREFVVAFSFSPKPAFKVGWPSWKITTIKSLPEIRSHSVDFTQVQKKSLSSGTKTFPTSMSTFFFPSFMSCNLMVGAASSPKLFPPLGRSTVKCREHPGLISSRSCAAAN</sequence>
<dbReference type="EMBL" id="JARQWQ010000013">
    <property type="protein sequence ID" value="KAK2567870.1"/>
    <property type="molecule type" value="Genomic_DNA"/>
</dbReference>
<reference evidence="1" key="1">
    <citation type="journal article" date="2023" name="G3 (Bethesda)">
        <title>Whole genome assembly and annotation of the endangered Caribbean coral Acropora cervicornis.</title>
        <authorList>
            <person name="Selwyn J.D."/>
            <person name="Vollmer S.V."/>
        </authorList>
    </citation>
    <scope>NUCLEOTIDE SEQUENCE</scope>
    <source>
        <strain evidence="1">K2</strain>
    </source>
</reference>
<keyword evidence="2" id="KW-1185">Reference proteome</keyword>
<reference evidence="1" key="2">
    <citation type="journal article" date="2023" name="Science">
        <title>Genomic signatures of disease resistance in endangered staghorn corals.</title>
        <authorList>
            <person name="Vollmer S.V."/>
            <person name="Selwyn J.D."/>
            <person name="Despard B.A."/>
            <person name="Roesel C.L."/>
        </authorList>
    </citation>
    <scope>NUCLEOTIDE SEQUENCE</scope>
    <source>
        <strain evidence="1">K2</strain>
    </source>
</reference>
<organism evidence="1 2">
    <name type="scientific">Acropora cervicornis</name>
    <name type="common">Staghorn coral</name>
    <dbReference type="NCBI Taxonomy" id="6130"/>
    <lineage>
        <taxon>Eukaryota</taxon>
        <taxon>Metazoa</taxon>
        <taxon>Cnidaria</taxon>
        <taxon>Anthozoa</taxon>
        <taxon>Hexacorallia</taxon>
        <taxon>Scleractinia</taxon>
        <taxon>Astrocoeniina</taxon>
        <taxon>Acroporidae</taxon>
        <taxon>Acropora</taxon>
    </lineage>
</organism>
<dbReference type="Proteomes" id="UP001249851">
    <property type="component" value="Unassembled WGS sequence"/>
</dbReference>
<gene>
    <name evidence="1" type="ORF">P5673_007758</name>
</gene>
<protein>
    <submittedName>
        <fullName evidence="1">Uncharacterized protein</fullName>
    </submittedName>
</protein>
<dbReference type="AlphaFoldDB" id="A0AAD9QUZ5"/>
<accession>A0AAD9QUZ5</accession>